<comment type="similarity">
    <text evidence="2">Belongs to the cerato-platanin family.</text>
</comment>
<sequence>MHLKLTLLTTALSLFTTSLAAPAPHGNPYTYVRFRQVTYDAGYDDANRTMEFVSCSNGRNGLMSRYGWQTQGEIPRFPYIGGTDMVEGWNSTNCGTCWSVTFEGRTVFILAIDRTRHGLNIARDAMDELTGGEAEKLGRVFAGIVRVPEHYCGL</sequence>
<feature type="signal peptide" evidence="4">
    <location>
        <begin position="1"/>
        <end position="20"/>
    </location>
</feature>
<accession>A0AA39YJW9</accession>
<evidence type="ECO:0000256" key="3">
    <source>
        <dbReference type="ARBA" id="ARBA00022525"/>
    </source>
</evidence>
<gene>
    <name evidence="5" type="ORF">B0T16DRAFT_427159</name>
</gene>
<protein>
    <submittedName>
        <fullName evidence="5">Cerato-platanin-domain-containing protein</fullName>
    </submittedName>
</protein>
<dbReference type="InterPro" id="IPR010829">
    <property type="entry name" value="Cerato-platanin"/>
</dbReference>
<reference evidence="5" key="1">
    <citation type="submission" date="2023-06" db="EMBL/GenBank/DDBJ databases">
        <title>Genome-scale phylogeny and comparative genomics of the fungal order Sordariales.</title>
        <authorList>
            <consortium name="Lawrence Berkeley National Laboratory"/>
            <person name="Hensen N."/>
            <person name="Bonometti L."/>
            <person name="Westerberg I."/>
            <person name="Brannstrom I.O."/>
            <person name="Guillou S."/>
            <person name="Cros-Aarteil S."/>
            <person name="Calhoun S."/>
            <person name="Haridas S."/>
            <person name="Kuo A."/>
            <person name="Mondo S."/>
            <person name="Pangilinan J."/>
            <person name="Riley R."/>
            <person name="Labutti K."/>
            <person name="Andreopoulos B."/>
            <person name="Lipzen A."/>
            <person name="Chen C."/>
            <person name="Yanf M."/>
            <person name="Daum C."/>
            <person name="Ng V."/>
            <person name="Clum A."/>
            <person name="Steindorff A."/>
            <person name="Ohm R."/>
            <person name="Martin F."/>
            <person name="Silar P."/>
            <person name="Natvig D."/>
            <person name="Lalanne C."/>
            <person name="Gautier V."/>
            <person name="Ament-Velasquez S.L."/>
            <person name="Kruys A."/>
            <person name="Hutchinson M.I."/>
            <person name="Powell A.J."/>
            <person name="Barry K."/>
            <person name="Miller A.N."/>
            <person name="Grigoriev I.V."/>
            <person name="Debuchy R."/>
            <person name="Gladieux P."/>
            <person name="Thoren M.H."/>
            <person name="Johannesson H."/>
        </authorList>
    </citation>
    <scope>NUCLEOTIDE SEQUENCE</scope>
    <source>
        <strain evidence="5">SMH2532-1</strain>
    </source>
</reference>
<evidence type="ECO:0000313" key="6">
    <source>
        <dbReference type="Proteomes" id="UP001174936"/>
    </source>
</evidence>
<organism evidence="5 6">
    <name type="scientific">Cercophora newfieldiana</name>
    <dbReference type="NCBI Taxonomy" id="92897"/>
    <lineage>
        <taxon>Eukaryota</taxon>
        <taxon>Fungi</taxon>
        <taxon>Dikarya</taxon>
        <taxon>Ascomycota</taxon>
        <taxon>Pezizomycotina</taxon>
        <taxon>Sordariomycetes</taxon>
        <taxon>Sordariomycetidae</taxon>
        <taxon>Sordariales</taxon>
        <taxon>Lasiosphaeriaceae</taxon>
        <taxon>Cercophora</taxon>
    </lineage>
</organism>
<comment type="caution">
    <text evidence="5">The sequence shown here is derived from an EMBL/GenBank/DDBJ whole genome shotgun (WGS) entry which is preliminary data.</text>
</comment>
<dbReference type="EMBL" id="JAULSV010000002">
    <property type="protein sequence ID" value="KAK0652871.1"/>
    <property type="molecule type" value="Genomic_DNA"/>
</dbReference>
<dbReference type="InterPro" id="IPR036908">
    <property type="entry name" value="RlpA-like_sf"/>
</dbReference>
<name>A0AA39YJW9_9PEZI</name>
<dbReference type="SUPFAM" id="SSF50685">
    <property type="entry name" value="Barwin-like endoglucanases"/>
    <property type="match status" value="1"/>
</dbReference>
<dbReference type="Gene3D" id="2.40.40.10">
    <property type="entry name" value="RlpA-like domain"/>
    <property type="match status" value="1"/>
</dbReference>
<dbReference type="CDD" id="cd22778">
    <property type="entry name" value="DPBB_CEPL-like"/>
    <property type="match status" value="1"/>
</dbReference>
<dbReference type="Proteomes" id="UP001174936">
    <property type="component" value="Unassembled WGS sequence"/>
</dbReference>
<evidence type="ECO:0000256" key="1">
    <source>
        <dbReference type="ARBA" id="ARBA00004613"/>
    </source>
</evidence>
<evidence type="ECO:0000313" key="5">
    <source>
        <dbReference type="EMBL" id="KAK0652871.1"/>
    </source>
</evidence>
<dbReference type="AlphaFoldDB" id="A0AA39YJW9"/>
<evidence type="ECO:0000256" key="2">
    <source>
        <dbReference type="ARBA" id="ARBA00010421"/>
    </source>
</evidence>
<evidence type="ECO:0000256" key="4">
    <source>
        <dbReference type="SAM" id="SignalP"/>
    </source>
</evidence>
<comment type="subcellular location">
    <subcellularLocation>
        <location evidence="1">Secreted</location>
    </subcellularLocation>
</comment>
<keyword evidence="6" id="KW-1185">Reference proteome</keyword>
<dbReference type="GO" id="GO:0005576">
    <property type="term" value="C:extracellular region"/>
    <property type="evidence" value="ECO:0007669"/>
    <property type="project" value="UniProtKB-SubCell"/>
</dbReference>
<keyword evidence="3" id="KW-0964">Secreted</keyword>
<feature type="chain" id="PRO_5041395640" evidence="4">
    <location>
        <begin position="21"/>
        <end position="154"/>
    </location>
</feature>
<dbReference type="Pfam" id="PF07249">
    <property type="entry name" value="Cerato-platanin"/>
    <property type="match status" value="1"/>
</dbReference>
<keyword evidence="4" id="KW-0732">Signal</keyword>
<proteinExistence type="inferred from homology"/>